<proteinExistence type="predicted"/>
<reference evidence="1" key="2">
    <citation type="submission" date="2013-11" db="EMBL/GenBank/DDBJ databases">
        <title>Draft genome sequence of Anaerostipes caccae (DSM 14662).</title>
        <authorList>
            <person name="Sudarsanam P."/>
            <person name="Ley R."/>
            <person name="Guruge J."/>
            <person name="Turnbaugh P.J."/>
            <person name="Mahowald M."/>
            <person name="Liep D."/>
            <person name="Gordon J."/>
        </authorList>
    </citation>
    <scope>NUCLEOTIDE SEQUENCE</scope>
    <source>
        <strain evidence="1">DSM 14662</strain>
    </source>
</reference>
<evidence type="ECO:0000313" key="2">
    <source>
        <dbReference type="Proteomes" id="UP000004935"/>
    </source>
</evidence>
<gene>
    <name evidence="1" type="ORF">ANACAC_00270</name>
</gene>
<organism evidence="1 2">
    <name type="scientific">Anaerostipes caccae (strain DSM 14662 / CCUG 47493 / JCM 13470 / NCIMB 13811 / L1-92)</name>
    <dbReference type="NCBI Taxonomy" id="411490"/>
    <lineage>
        <taxon>Bacteria</taxon>
        <taxon>Bacillati</taxon>
        <taxon>Bacillota</taxon>
        <taxon>Clostridia</taxon>
        <taxon>Lachnospirales</taxon>
        <taxon>Lachnospiraceae</taxon>
        <taxon>Anaerostipes</taxon>
    </lineage>
</organism>
<dbReference type="STRING" id="411490.ANACAC_00270"/>
<protein>
    <submittedName>
        <fullName evidence="1">Glucitol operon activator protein (GutM)</fullName>
    </submittedName>
</protein>
<dbReference type="InterPro" id="IPR009693">
    <property type="entry name" value="Glucitol_operon_activator"/>
</dbReference>
<sequence>MRMSYYLLIAGALLTAFILQFLFSMVQMKGFNVHYGRMRKIGRVAIGKSKGGFHAGAMVMFAIDKRGMIKEGCFMRGFTIFARFKKFDDFNGKNVGLITKEDCKGMEYSLRRSVLNAASNYNTIMDGGEVVETPGLLTRIADMLLGKSRKACK</sequence>
<evidence type="ECO:0000313" key="1">
    <source>
        <dbReference type="EMBL" id="EDR99020.1"/>
    </source>
</evidence>
<dbReference type="Pfam" id="PF06923">
    <property type="entry name" value="GutM"/>
    <property type="match status" value="1"/>
</dbReference>
<reference evidence="1" key="1">
    <citation type="submission" date="2007-11" db="EMBL/GenBank/DDBJ databases">
        <authorList>
            <person name="Fulton L."/>
            <person name="Clifton S."/>
            <person name="Fulton B."/>
            <person name="Xu J."/>
            <person name="Minx P."/>
            <person name="Pepin K.H."/>
            <person name="Johnson M."/>
            <person name="Thiruvilangam P."/>
            <person name="Bhonagiri V."/>
            <person name="Nash W.E."/>
            <person name="Mardis E.R."/>
            <person name="Wilson R.K."/>
        </authorList>
    </citation>
    <scope>NUCLEOTIDE SEQUENCE [LARGE SCALE GENOMIC DNA]</scope>
    <source>
        <strain evidence="1">DSM 14662</strain>
    </source>
</reference>
<dbReference type="EMBL" id="ABAX03000002">
    <property type="protein sequence ID" value="EDR99020.1"/>
    <property type="molecule type" value="Genomic_DNA"/>
</dbReference>
<dbReference type="eggNOG" id="COG4578">
    <property type="taxonomic scope" value="Bacteria"/>
</dbReference>
<dbReference type="AlphaFoldDB" id="B0M9P8"/>
<dbReference type="HOGENOM" id="CLU_124480_0_0_9"/>
<name>B0M9P8_ANACD</name>
<comment type="caution">
    <text evidence="1">The sequence shown here is derived from an EMBL/GenBank/DDBJ whole genome shotgun (WGS) entry which is preliminary data.</text>
</comment>
<keyword evidence="2" id="KW-1185">Reference proteome</keyword>
<dbReference type="Proteomes" id="UP000004935">
    <property type="component" value="Unassembled WGS sequence"/>
</dbReference>
<accession>B0M9P8</accession>